<comment type="caution">
    <text evidence="7">The sequence shown here is derived from an EMBL/GenBank/DDBJ whole genome shotgun (WGS) entry which is preliminary data.</text>
</comment>
<keyword evidence="4 5" id="KW-0449">Lipoprotein</keyword>
<keyword evidence="6" id="KW-0072">Autophagy</keyword>
<organism evidence="7 8">
    <name type="scientific">Blepharisma stoltei</name>
    <dbReference type="NCBI Taxonomy" id="1481888"/>
    <lineage>
        <taxon>Eukaryota</taxon>
        <taxon>Sar</taxon>
        <taxon>Alveolata</taxon>
        <taxon>Ciliophora</taxon>
        <taxon>Postciliodesmatophora</taxon>
        <taxon>Heterotrichea</taxon>
        <taxon>Heterotrichida</taxon>
        <taxon>Blepharismidae</taxon>
        <taxon>Blepharisma</taxon>
    </lineage>
</organism>
<dbReference type="AlphaFoldDB" id="A0AAU9JFE5"/>
<name>A0AAU9JFE5_9CILI</name>
<feature type="lipid moiety-binding region" description="Phosphatidylserine amidated glycine; alternate" evidence="5">
    <location>
        <position position="121"/>
    </location>
</feature>
<gene>
    <name evidence="7" type="ORF">BSTOLATCC_MIC34913</name>
</gene>
<accession>A0AAU9JFE5</accession>
<protein>
    <recommendedName>
        <fullName evidence="6">Autophagy-related protein</fullName>
    </recommendedName>
</protein>
<evidence type="ECO:0000256" key="2">
    <source>
        <dbReference type="ARBA" id="ARBA00007293"/>
    </source>
</evidence>
<comment type="similarity">
    <text evidence="2 6">Belongs to the ATG8 family.</text>
</comment>
<dbReference type="Proteomes" id="UP001162131">
    <property type="component" value="Unassembled WGS sequence"/>
</dbReference>
<reference evidence="7" key="1">
    <citation type="submission" date="2021-09" db="EMBL/GenBank/DDBJ databases">
        <authorList>
            <consortium name="AG Swart"/>
            <person name="Singh M."/>
            <person name="Singh A."/>
            <person name="Seah K."/>
            <person name="Emmerich C."/>
        </authorList>
    </citation>
    <scope>NUCLEOTIDE SEQUENCE</scope>
    <source>
        <strain evidence="7">ATCC30299</strain>
    </source>
</reference>
<keyword evidence="3" id="KW-0472">Membrane</keyword>
<evidence type="ECO:0000256" key="4">
    <source>
        <dbReference type="ARBA" id="ARBA00023288"/>
    </source>
</evidence>
<keyword evidence="8" id="KW-1185">Reference proteome</keyword>
<evidence type="ECO:0000256" key="5">
    <source>
        <dbReference type="PIRSR" id="PIRSR604241-50"/>
    </source>
</evidence>
<dbReference type="EMBL" id="CAJZBQ010000035">
    <property type="protein sequence ID" value="CAG9323877.1"/>
    <property type="molecule type" value="Genomic_DNA"/>
</dbReference>
<comment type="subcellular location">
    <subcellularLocation>
        <location evidence="1">Membrane</location>
    </subcellularLocation>
</comment>
<proteinExistence type="inferred from homology"/>
<dbReference type="GO" id="GO:0006914">
    <property type="term" value="P:autophagy"/>
    <property type="evidence" value="ECO:0007669"/>
    <property type="project" value="UniProtKB-KW"/>
</dbReference>
<evidence type="ECO:0000313" key="7">
    <source>
        <dbReference type="EMBL" id="CAG9323877.1"/>
    </source>
</evidence>
<evidence type="ECO:0000256" key="1">
    <source>
        <dbReference type="ARBA" id="ARBA00004370"/>
    </source>
</evidence>
<sequence length="122" mass="14293">MSESIMFNYKAQNPLEKRKAECESIMKSWPDRIPIILEKDPRSQLESIQKFKFLCPYDYTVQKFLTSIRLKVNLPKDVALFLFVNGIDLMTGDSTMKEIYERKKDEDGFIYLNYSDHPVLGG</sequence>
<dbReference type="InterPro" id="IPR029071">
    <property type="entry name" value="Ubiquitin-like_domsf"/>
</dbReference>
<evidence type="ECO:0000256" key="3">
    <source>
        <dbReference type="ARBA" id="ARBA00023136"/>
    </source>
</evidence>
<dbReference type="InterPro" id="IPR004241">
    <property type="entry name" value="Atg8-like"/>
</dbReference>
<dbReference type="Gene3D" id="3.10.20.90">
    <property type="entry name" value="Phosphatidylinositol 3-kinase Catalytic Subunit, Chain A, domain 1"/>
    <property type="match status" value="1"/>
</dbReference>
<dbReference type="Pfam" id="PF02991">
    <property type="entry name" value="ATG8"/>
    <property type="match status" value="1"/>
</dbReference>
<evidence type="ECO:0000256" key="6">
    <source>
        <dbReference type="RuleBase" id="RU004384"/>
    </source>
</evidence>
<evidence type="ECO:0000313" key="8">
    <source>
        <dbReference type="Proteomes" id="UP001162131"/>
    </source>
</evidence>
<dbReference type="PANTHER" id="PTHR10969">
    <property type="entry name" value="MICROTUBULE-ASSOCIATED PROTEINS 1A/1B LIGHT CHAIN 3-RELATED"/>
    <property type="match status" value="1"/>
</dbReference>
<dbReference type="GO" id="GO:0016020">
    <property type="term" value="C:membrane"/>
    <property type="evidence" value="ECO:0007669"/>
    <property type="project" value="UniProtKB-SubCell"/>
</dbReference>
<dbReference type="SUPFAM" id="SSF54236">
    <property type="entry name" value="Ubiquitin-like"/>
    <property type="match status" value="1"/>
</dbReference>